<sequence>MAMLPASYPLMGAVLLLFVSAAWGSAFPLMKDLMIRMPVEDLLAERYGVAAVALFALRPHSLFRLPRATWTKGVLLGLMFGVGQTCQAVALSGLPASVSGFAVGCNVVMTPVLGLVLLGTRLPARTWLGVILAMAGVTVFTLLRGVEGSEISLLALGATLFAAALYSGHTLVLGRVAGPQEVYALTVIQLGTIGVMTGLLALPDGLTLPSGAGDWWIMVHLAVVSCALGFLARSLGQVYVAPVPAAILLSSQPLWVAALAATLYGEAITWSIVIGGGLTLAAMLLAVPAGDKTGSRTGDKAHTPPPTVAPAAEREEVVHRATQVLSTLLHARPDPGVPTAGGGSGPTLPHPTLPPEIPVPREGPSHGDVGPVVLHALAIVRARSPQGEIDPLPLREEPCRPDGETPLSDDLPEMTDPAVTDRNHPIAQGSMSEES</sequence>
<dbReference type="InterPro" id="IPR000620">
    <property type="entry name" value="EamA_dom"/>
</dbReference>
<keyword evidence="5 8" id="KW-1133">Transmembrane helix</keyword>
<name>A0A919RDY8_9ACTN</name>
<reference evidence="10" key="1">
    <citation type="submission" date="2021-01" db="EMBL/GenBank/DDBJ databases">
        <title>Whole genome shotgun sequence of Sinosporangium siamense NBRC 109515.</title>
        <authorList>
            <person name="Komaki H."/>
            <person name="Tamura T."/>
        </authorList>
    </citation>
    <scope>NUCLEOTIDE SEQUENCE</scope>
    <source>
        <strain evidence="10">NBRC 109515</strain>
    </source>
</reference>
<evidence type="ECO:0000256" key="5">
    <source>
        <dbReference type="ARBA" id="ARBA00022989"/>
    </source>
</evidence>
<dbReference type="PANTHER" id="PTHR42920">
    <property type="entry name" value="OS03G0707200 PROTEIN-RELATED"/>
    <property type="match status" value="1"/>
</dbReference>
<dbReference type="Proteomes" id="UP000606172">
    <property type="component" value="Unassembled WGS sequence"/>
</dbReference>
<dbReference type="AlphaFoldDB" id="A0A919RDY8"/>
<feature type="transmembrane region" description="Helical" evidence="8">
    <location>
        <begin position="182"/>
        <end position="203"/>
    </location>
</feature>
<comment type="similarity">
    <text evidence="2">Belongs to the EamA transporter family.</text>
</comment>
<organism evidence="10 11">
    <name type="scientific">Sinosporangium siamense</name>
    <dbReference type="NCBI Taxonomy" id="1367973"/>
    <lineage>
        <taxon>Bacteria</taxon>
        <taxon>Bacillati</taxon>
        <taxon>Actinomycetota</taxon>
        <taxon>Actinomycetes</taxon>
        <taxon>Streptosporangiales</taxon>
        <taxon>Streptosporangiaceae</taxon>
        <taxon>Sinosporangium</taxon>
    </lineage>
</organism>
<keyword evidence="11" id="KW-1185">Reference proteome</keyword>
<accession>A0A919RDY8</accession>
<keyword evidence="6 8" id="KW-0472">Membrane</keyword>
<feature type="transmembrane region" description="Helical" evidence="8">
    <location>
        <begin position="126"/>
        <end position="145"/>
    </location>
</feature>
<evidence type="ECO:0000256" key="6">
    <source>
        <dbReference type="ARBA" id="ARBA00023136"/>
    </source>
</evidence>
<evidence type="ECO:0000256" key="8">
    <source>
        <dbReference type="SAM" id="Phobius"/>
    </source>
</evidence>
<evidence type="ECO:0000259" key="9">
    <source>
        <dbReference type="Pfam" id="PF00892"/>
    </source>
</evidence>
<dbReference type="GO" id="GO:0005886">
    <property type="term" value="C:plasma membrane"/>
    <property type="evidence" value="ECO:0007669"/>
    <property type="project" value="UniProtKB-SubCell"/>
</dbReference>
<feature type="domain" description="EamA" evidence="9">
    <location>
        <begin position="160"/>
        <end position="286"/>
    </location>
</feature>
<dbReference type="RefSeq" id="WP_204023532.1">
    <property type="nucleotide sequence ID" value="NZ_JBHLZQ010000010.1"/>
</dbReference>
<dbReference type="Pfam" id="PF00892">
    <property type="entry name" value="EamA"/>
    <property type="match status" value="2"/>
</dbReference>
<evidence type="ECO:0000256" key="2">
    <source>
        <dbReference type="ARBA" id="ARBA00007362"/>
    </source>
</evidence>
<feature type="transmembrane region" description="Helical" evidence="8">
    <location>
        <begin position="215"/>
        <end position="232"/>
    </location>
</feature>
<comment type="subcellular location">
    <subcellularLocation>
        <location evidence="1">Cell membrane</location>
        <topology evidence="1">Multi-pass membrane protein</topology>
    </subcellularLocation>
</comment>
<dbReference type="Gene3D" id="1.10.3730.20">
    <property type="match status" value="1"/>
</dbReference>
<feature type="transmembrane region" description="Helical" evidence="8">
    <location>
        <begin position="100"/>
        <end position="119"/>
    </location>
</feature>
<keyword evidence="4 8" id="KW-0812">Transmembrane</keyword>
<evidence type="ECO:0000313" key="11">
    <source>
        <dbReference type="Proteomes" id="UP000606172"/>
    </source>
</evidence>
<dbReference type="InterPro" id="IPR037185">
    <property type="entry name" value="EmrE-like"/>
</dbReference>
<feature type="region of interest" description="Disordered" evidence="7">
    <location>
        <begin position="331"/>
        <end position="366"/>
    </location>
</feature>
<gene>
    <name evidence="10" type="ORF">Ssi02_18930</name>
</gene>
<evidence type="ECO:0000256" key="3">
    <source>
        <dbReference type="ARBA" id="ARBA00022475"/>
    </source>
</evidence>
<dbReference type="SUPFAM" id="SSF103481">
    <property type="entry name" value="Multidrug resistance efflux transporter EmrE"/>
    <property type="match status" value="2"/>
</dbReference>
<feature type="compositionally biased region" description="Pro residues" evidence="7">
    <location>
        <begin position="348"/>
        <end position="358"/>
    </location>
</feature>
<evidence type="ECO:0000256" key="4">
    <source>
        <dbReference type="ARBA" id="ARBA00022692"/>
    </source>
</evidence>
<feature type="transmembrane region" description="Helical" evidence="8">
    <location>
        <begin position="151"/>
        <end position="173"/>
    </location>
</feature>
<proteinExistence type="inferred from homology"/>
<feature type="compositionally biased region" description="Basic and acidic residues" evidence="7">
    <location>
        <begin position="393"/>
        <end position="403"/>
    </location>
</feature>
<dbReference type="InterPro" id="IPR051258">
    <property type="entry name" value="Diverse_Substrate_Transporter"/>
</dbReference>
<feature type="transmembrane region" description="Helical" evidence="8">
    <location>
        <begin position="239"/>
        <end position="261"/>
    </location>
</feature>
<dbReference type="PANTHER" id="PTHR42920:SF5">
    <property type="entry name" value="EAMA DOMAIN-CONTAINING PROTEIN"/>
    <property type="match status" value="1"/>
</dbReference>
<feature type="transmembrane region" description="Helical" evidence="8">
    <location>
        <begin position="267"/>
        <end position="287"/>
    </location>
</feature>
<feature type="domain" description="EamA" evidence="9">
    <location>
        <begin position="11"/>
        <end position="141"/>
    </location>
</feature>
<evidence type="ECO:0000256" key="1">
    <source>
        <dbReference type="ARBA" id="ARBA00004651"/>
    </source>
</evidence>
<feature type="region of interest" description="Disordered" evidence="7">
    <location>
        <begin position="387"/>
        <end position="435"/>
    </location>
</feature>
<protein>
    <recommendedName>
        <fullName evidence="9">EamA domain-containing protein</fullName>
    </recommendedName>
</protein>
<evidence type="ECO:0000313" key="10">
    <source>
        <dbReference type="EMBL" id="GII91662.1"/>
    </source>
</evidence>
<dbReference type="EMBL" id="BOOW01000010">
    <property type="protein sequence ID" value="GII91662.1"/>
    <property type="molecule type" value="Genomic_DNA"/>
</dbReference>
<feature type="transmembrane region" description="Helical" evidence="8">
    <location>
        <begin position="73"/>
        <end position="94"/>
    </location>
</feature>
<evidence type="ECO:0000256" key="7">
    <source>
        <dbReference type="SAM" id="MobiDB-lite"/>
    </source>
</evidence>
<comment type="caution">
    <text evidence="10">The sequence shown here is derived from an EMBL/GenBank/DDBJ whole genome shotgun (WGS) entry which is preliminary data.</text>
</comment>
<keyword evidence="3" id="KW-1003">Cell membrane</keyword>